<reference evidence="1" key="1">
    <citation type="submission" date="2020-04" db="EMBL/GenBank/DDBJ databases">
        <authorList>
            <person name="Zhang T."/>
        </authorList>
    </citation>
    <scope>NUCLEOTIDE SEQUENCE</scope>
    <source>
        <strain evidence="1">HKST-UBA14</strain>
    </source>
</reference>
<organism evidence="1 2">
    <name type="scientific">Candidatus Dojkabacteria bacterium</name>
    <dbReference type="NCBI Taxonomy" id="2099670"/>
    <lineage>
        <taxon>Bacteria</taxon>
        <taxon>Candidatus Dojkabacteria</taxon>
    </lineage>
</organism>
<dbReference type="AlphaFoldDB" id="A0A955RJL4"/>
<proteinExistence type="predicted"/>
<name>A0A955RJL4_9BACT</name>
<accession>A0A955RJL4</accession>
<dbReference type="Proteomes" id="UP000783287">
    <property type="component" value="Unassembled WGS sequence"/>
</dbReference>
<comment type="caution">
    <text evidence="1">The sequence shown here is derived from an EMBL/GenBank/DDBJ whole genome shotgun (WGS) entry which is preliminary data.</text>
</comment>
<sequence>MESLSPEIRGFLTSRLFQANIPFAEVNHGLTTVSVPEKMDLLLNSGTVVDSLLRNRVIGEAHIDWVEFVVSKTIVGTTTRPTQIPFVLTTFGLPSLSLNEKKELMINLGIEEPSSKDAKAIRLGASSGFDIEQLGLGTGFAGPFVEPEIASKFGVVNLVMFRPLFDPSMHHEAVVPIVDFALSTTESLLFDYGHINRAFNALDIGLSYFYSPDRTAITREP</sequence>
<evidence type="ECO:0000313" key="1">
    <source>
        <dbReference type="EMBL" id="MCA9383922.1"/>
    </source>
</evidence>
<gene>
    <name evidence="1" type="ORF">KC909_06190</name>
</gene>
<evidence type="ECO:0000313" key="2">
    <source>
        <dbReference type="Proteomes" id="UP000783287"/>
    </source>
</evidence>
<dbReference type="EMBL" id="JAGQLK010000176">
    <property type="protein sequence ID" value="MCA9383922.1"/>
    <property type="molecule type" value="Genomic_DNA"/>
</dbReference>
<reference evidence="1" key="2">
    <citation type="journal article" date="2021" name="Microbiome">
        <title>Successional dynamics and alternative stable states in a saline activated sludge microbial community over 9 years.</title>
        <authorList>
            <person name="Wang Y."/>
            <person name="Ye J."/>
            <person name="Ju F."/>
            <person name="Liu L."/>
            <person name="Boyd J.A."/>
            <person name="Deng Y."/>
            <person name="Parks D.H."/>
            <person name="Jiang X."/>
            <person name="Yin X."/>
            <person name="Woodcroft B.J."/>
            <person name="Tyson G.W."/>
            <person name="Hugenholtz P."/>
            <person name="Polz M.F."/>
            <person name="Zhang T."/>
        </authorList>
    </citation>
    <scope>NUCLEOTIDE SEQUENCE</scope>
    <source>
        <strain evidence="1">HKST-UBA14</strain>
    </source>
</reference>
<protein>
    <submittedName>
        <fullName evidence="1">Uncharacterized protein</fullName>
    </submittedName>
</protein>